<dbReference type="Pfam" id="PF01029">
    <property type="entry name" value="NusB"/>
    <property type="match status" value="1"/>
</dbReference>
<dbReference type="RefSeq" id="WP_320689222.1">
    <property type="nucleotide sequence ID" value="NZ_JAXBLV010000226.1"/>
</dbReference>
<dbReference type="EMBL" id="JAXBLV010000226">
    <property type="protein sequence ID" value="MDY3562955.1"/>
    <property type="molecule type" value="Genomic_DNA"/>
</dbReference>
<feature type="domain" description="NusB/RsmB/TIM44" evidence="7">
    <location>
        <begin position="6"/>
        <end position="133"/>
    </location>
</feature>
<comment type="similarity">
    <text evidence="1 6">Belongs to the NusB family.</text>
</comment>
<reference evidence="9" key="1">
    <citation type="journal article" date="2023" name="Mar. Drugs">
        <title>Gemmata algarum, a Novel Planctomycete Isolated from an Algal Mat, Displays Antimicrobial Activity.</title>
        <authorList>
            <person name="Kumar G."/>
            <person name="Kallscheuer N."/>
            <person name="Kashif M."/>
            <person name="Ahamad S."/>
            <person name="Jagadeeshwari U."/>
            <person name="Pannikurungottu S."/>
            <person name="Haufschild T."/>
            <person name="Kabuu M."/>
            <person name="Sasikala C."/>
            <person name="Jogler C."/>
            <person name="Ramana C."/>
        </authorList>
    </citation>
    <scope>NUCLEOTIDE SEQUENCE [LARGE SCALE GENOMIC DNA]</scope>
    <source>
        <strain evidence="9">JC673</strain>
    </source>
</reference>
<dbReference type="InterPro" id="IPR011605">
    <property type="entry name" value="NusB_fam"/>
</dbReference>
<keyword evidence="4 6" id="KW-0805">Transcription regulation</keyword>
<evidence type="ECO:0000256" key="4">
    <source>
        <dbReference type="ARBA" id="ARBA00023015"/>
    </source>
</evidence>
<accession>A0ABU5F6M0</accession>
<evidence type="ECO:0000256" key="6">
    <source>
        <dbReference type="HAMAP-Rule" id="MF_00073"/>
    </source>
</evidence>
<comment type="function">
    <text evidence="6">Involved in transcription antitermination. Required for transcription of ribosomal RNA (rRNA) genes. Binds specifically to the boxA antiterminator sequence of the ribosomal RNA (rrn) operons.</text>
</comment>
<evidence type="ECO:0000313" key="9">
    <source>
        <dbReference type="Proteomes" id="UP001272242"/>
    </source>
</evidence>
<keyword evidence="2 6" id="KW-0889">Transcription antitermination</keyword>
<keyword evidence="3 6" id="KW-0694">RNA-binding</keyword>
<evidence type="ECO:0000256" key="1">
    <source>
        <dbReference type="ARBA" id="ARBA00005952"/>
    </source>
</evidence>
<dbReference type="Proteomes" id="UP001272242">
    <property type="component" value="Unassembled WGS sequence"/>
</dbReference>
<dbReference type="Gene3D" id="1.10.940.10">
    <property type="entry name" value="NusB-like"/>
    <property type="match status" value="1"/>
</dbReference>
<dbReference type="CDD" id="cd00619">
    <property type="entry name" value="Terminator_NusB"/>
    <property type="match status" value="1"/>
</dbReference>
<dbReference type="HAMAP" id="MF_00073">
    <property type="entry name" value="NusB"/>
    <property type="match status" value="1"/>
</dbReference>
<dbReference type="InterPro" id="IPR006027">
    <property type="entry name" value="NusB_RsmB_TIM44"/>
</dbReference>
<dbReference type="PANTHER" id="PTHR11078:SF3">
    <property type="entry name" value="ANTITERMINATION NUSB DOMAIN-CONTAINING PROTEIN"/>
    <property type="match status" value="1"/>
</dbReference>
<keyword evidence="5 6" id="KW-0804">Transcription</keyword>
<dbReference type="PANTHER" id="PTHR11078">
    <property type="entry name" value="N UTILIZATION SUBSTANCE PROTEIN B-RELATED"/>
    <property type="match status" value="1"/>
</dbReference>
<dbReference type="SUPFAM" id="SSF48013">
    <property type="entry name" value="NusB-like"/>
    <property type="match status" value="1"/>
</dbReference>
<proteinExistence type="inferred from homology"/>
<dbReference type="NCBIfam" id="TIGR01951">
    <property type="entry name" value="nusB"/>
    <property type="match status" value="1"/>
</dbReference>
<dbReference type="InterPro" id="IPR035926">
    <property type="entry name" value="NusB-like_sf"/>
</dbReference>
<protein>
    <recommendedName>
        <fullName evidence="6">Transcription antitermination protein NusB</fullName>
    </recommendedName>
    <alternativeName>
        <fullName evidence="6">Antitermination factor NusB</fullName>
    </alternativeName>
</protein>
<evidence type="ECO:0000256" key="3">
    <source>
        <dbReference type="ARBA" id="ARBA00022884"/>
    </source>
</evidence>
<name>A0ABU5F6M0_9BACT</name>
<comment type="caution">
    <text evidence="8">The sequence shown here is derived from an EMBL/GenBank/DDBJ whole genome shotgun (WGS) entry which is preliminary data.</text>
</comment>
<gene>
    <name evidence="6 8" type="primary">nusB</name>
    <name evidence="8" type="ORF">R5W23_004438</name>
</gene>
<evidence type="ECO:0000256" key="5">
    <source>
        <dbReference type="ARBA" id="ARBA00023163"/>
    </source>
</evidence>
<organism evidence="8 9">
    <name type="scientific">Gemmata algarum</name>
    <dbReference type="NCBI Taxonomy" id="2975278"/>
    <lineage>
        <taxon>Bacteria</taxon>
        <taxon>Pseudomonadati</taxon>
        <taxon>Planctomycetota</taxon>
        <taxon>Planctomycetia</taxon>
        <taxon>Gemmatales</taxon>
        <taxon>Gemmataceae</taxon>
        <taxon>Gemmata</taxon>
    </lineage>
</organism>
<evidence type="ECO:0000256" key="2">
    <source>
        <dbReference type="ARBA" id="ARBA00022814"/>
    </source>
</evidence>
<sequence>MARRSRAREVVLQLLFQWDQNPTKVPRKAIQQFARDRLLGDAEMSTYALALYDGVTTRKDGIDEALKNAADNWRLTRMTPVDRNVLRLGAYELLFDATPQPLEVVINEAIELAKRFGSEDSPKFVNGVLDRVGKGRSDRKAGTGSGAS</sequence>
<keyword evidence="9" id="KW-1185">Reference proteome</keyword>
<evidence type="ECO:0000259" key="7">
    <source>
        <dbReference type="Pfam" id="PF01029"/>
    </source>
</evidence>
<evidence type="ECO:0000313" key="8">
    <source>
        <dbReference type="EMBL" id="MDY3562955.1"/>
    </source>
</evidence>